<dbReference type="PROSITE" id="PS51420">
    <property type="entry name" value="RHO"/>
    <property type="match status" value="1"/>
</dbReference>
<keyword evidence="3" id="KW-1003">Cell membrane</keyword>
<dbReference type="InterPro" id="IPR003578">
    <property type="entry name" value="Small_GTPase_Rho"/>
</dbReference>
<keyword evidence="7" id="KW-0472">Membrane</keyword>
<evidence type="ECO:0000256" key="8">
    <source>
        <dbReference type="ARBA" id="ARBA00023288"/>
    </source>
</evidence>
<evidence type="ECO:0000256" key="5">
    <source>
        <dbReference type="ARBA" id="ARBA00022741"/>
    </source>
</evidence>
<reference evidence="10 11" key="1">
    <citation type="submission" date="2016-04" db="EMBL/GenBank/DDBJ databases">
        <title>The genome of Intoshia linei affirms orthonectids as highly simplified spiralians.</title>
        <authorList>
            <person name="Mikhailov K.V."/>
            <person name="Slusarev G.S."/>
            <person name="Nikitin M.A."/>
            <person name="Logacheva M.D."/>
            <person name="Penin A."/>
            <person name="Aleoshin V."/>
            <person name="Panchin Y.V."/>
        </authorList>
    </citation>
    <scope>NUCLEOTIDE SEQUENCE [LARGE SCALE GENOMIC DNA]</scope>
    <source>
        <strain evidence="10">Intl2013</strain>
        <tissue evidence="10">Whole animal</tissue>
    </source>
</reference>
<dbReference type="EMBL" id="LWCA01000896">
    <property type="protein sequence ID" value="OAF66552.1"/>
    <property type="molecule type" value="Genomic_DNA"/>
</dbReference>
<evidence type="ECO:0000256" key="1">
    <source>
        <dbReference type="ARBA" id="ARBA00004342"/>
    </source>
</evidence>
<dbReference type="GO" id="GO:0007264">
    <property type="term" value="P:small GTPase-mediated signal transduction"/>
    <property type="evidence" value="ECO:0007669"/>
    <property type="project" value="InterPro"/>
</dbReference>
<dbReference type="GO" id="GO:0003924">
    <property type="term" value="F:GTPase activity"/>
    <property type="evidence" value="ECO:0007669"/>
    <property type="project" value="InterPro"/>
</dbReference>
<comment type="subcellular location">
    <subcellularLocation>
        <location evidence="1">Cell membrane</location>
        <topology evidence="1">Lipid-anchor</topology>
        <orientation evidence="1">Cytoplasmic side</orientation>
    </subcellularLocation>
</comment>
<proteinExistence type="inferred from homology"/>
<evidence type="ECO:0000256" key="7">
    <source>
        <dbReference type="ARBA" id="ARBA00023136"/>
    </source>
</evidence>
<evidence type="ECO:0000256" key="2">
    <source>
        <dbReference type="ARBA" id="ARBA00010142"/>
    </source>
</evidence>
<evidence type="ECO:0000256" key="9">
    <source>
        <dbReference type="ARBA" id="ARBA00023289"/>
    </source>
</evidence>
<dbReference type="SMART" id="SM00174">
    <property type="entry name" value="RHO"/>
    <property type="match status" value="1"/>
</dbReference>
<keyword evidence="8" id="KW-0449">Lipoprotein</keyword>
<protein>
    <submittedName>
        <fullName evidence="10">GTP-binding protein RHO3</fullName>
    </submittedName>
</protein>
<dbReference type="Pfam" id="PF00071">
    <property type="entry name" value="Ras"/>
    <property type="match status" value="1"/>
</dbReference>
<dbReference type="Proteomes" id="UP000078046">
    <property type="component" value="Unassembled WGS sequence"/>
</dbReference>
<evidence type="ECO:0000313" key="11">
    <source>
        <dbReference type="Proteomes" id="UP000078046"/>
    </source>
</evidence>
<keyword evidence="11" id="KW-1185">Reference proteome</keyword>
<dbReference type="SMART" id="SM00173">
    <property type="entry name" value="RAS"/>
    <property type="match status" value="1"/>
</dbReference>
<comment type="caution">
    <text evidence="10">The sequence shown here is derived from an EMBL/GenBank/DDBJ whole genome shotgun (WGS) entry which is preliminary data.</text>
</comment>
<evidence type="ECO:0000256" key="4">
    <source>
        <dbReference type="ARBA" id="ARBA00022481"/>
    </source>
</evidence>
<keyword evidence="9" id="KW-0636">Prenylation</keyword>
<dbReference type="SUPFAM" id="SSF52540">
    <property type="entry name" value="P-loop containing nucleoside triphosphate hydrolases"/>
    <property type="match status" value="1"/>
</dbReference>
<dbReference type="SMART" id="SM00175">
    <property type="entry name" value="RAB"/>
    <property type="match status" value="1"/>
</dbReference>
<dbReference type="FunFam" id="3.40.50.300:FF:000983">
    <property type="entry name" value="Rho family GTPase"/>
    <property type="match status" value="1"/>
</dbReference>
<keyword evidence="4" id="KW-0488">Methylation</keyword>
<keyword evidence="5" id="KW-0547">Nucleotide-binding</keyword>
<dbReference type="NCBIfam" id="TIGR00231">
    <property type="entry name" value="small_GTP"/>
    <property type="match status" value="1"/>
</dbReference>
<organism evidence="10 11">
    <name type="scientific">Intoshia linei</name>
    <dbReference type="NCBI Taxonomy" id="1819745"/>
    <lineage>
        <taxon>Eukaryota</taxon>
        <taxon>Metazoa</taxon>
        <taxon>Spiralia</taxon>
        <taxon>Lophotrochozoa</taxon>
        <taxon>Mesozoa</taxon>
        <taxon>Orthonectida</taxon>
        <taxon>Rhopaluridae</taxon>
        <taxon>Intoshia</taxon>
    </lineage>
</organism>
<dbReference type="OrthoDB" id="8830751at2759"/>
<name>A0A177AYG3_9BILA</name>
<dbReference type="PROSITE" id="PS51419">
    <property type="entry name" value="RAB"/>
    <property type="match status" value="1"/>
</dbReference>
<dbReference type="GO" id="GO:0005525">
    <property type="term" value="F:GTP binding"/>
    <property type="evidence" value="ECO:0007669"/>
    <property type="project" value="UniProtKB-KW"/>
</dbReference>
<evidence type="ECO:0000256" key="6">
    <source>
        <dbReference type="ARBA" id="ARBA00023134"/>
    </source>
</evidence>
<accession>A0A177AYG3</accession>
<dbReference type="PROSITE" id="PS51421">
    <property type="entry name" value="RAS"/>
    <property type="match status" value="1"/>
</dbReference>
<dbReference type="InterPro" id="IPR001806">
    <property type="entry name" value="Small_GTPase"/>
</dbReference>
<dbReference type="PRINTS" id="PR00449">
    <property type="entry name" value="RASTRNSFRMNG"/>
</dbReference>
<comment type="similarity">
    <text evidence="2">Belongs to the small GTPase superfamily. Rho family.</text>
</comment>
<sequence length="195" mass="22323">MSQKPVYRKKMVIVGDGAVGKTSLLISFVKDTFPEVYVPTVFETYVATIDMNHCTVQLSLWDTAGQEDYDRLRPLSYPETDVALGVFAIDSSDSYNNIEDKWAIELNHFCKESKKVLCALKVDLREDEEIINMLSLINQKPLEFSHTKEMCSKVNFDTFRECSAKTRIGVNDLFNEIARLSLLHVKKPKFKCIII</sequence>
<dbReference type="AlphaFoldDB" id="A0A177AYG3"/>
<dbReference type="CDD" id="cd00157">
    <property type="entry name" value="Rho"/>
    <property type="match status" value="1"/>
</dbReference>
<dbReference type="InterPro" id="IPR027417">
    <property type="entry name" value="P-loop_NTPase"/>
</dbReference>
<dbReference type="PANTHER" id="PTHR24072">
    <property type="entry name" value="RHO FAMILY GTPASE"/>
    <property type="match status" value="1"/>
</dbReference>
<dbReference type="GO" id="GO:0005886">
    <property type="term" value="C:plasma membrane"/>
    <property type="evidence" value="ECO:0007669"/>
    <property type="project" value="UniProtKB-SubCell"/>
</dbReference>
<evidence type="ECO:0000313" key="10">
    <source>
        <dbReference type="EMBL" id="OAF66552.1"/>
    </source>
</evidence>
<evidence type="ECO:0000256" key="3">
    <source>
        <dbReference type="ARBA" id="ARBA00022475"/>
    </source>
</evidence>
<dbReference type="Gene3D" id="3.40.50.300">
    <property type="entry name" value="P-loop containing nucleotide triphosphate hydrolases"/>
    <property type="match status" value="1"/>
</dbReference>
<gene>
    <name evidence="10" type="ORF">A3Q56_05712</name>
</gene>
<keyword evidence="6" id="KW-0342">GTP-binding</keyword>
<dbReference type="InterPro" id="IPR005225">
    <property type="entry name" value="Small_GTP-bd"/>
</dbReference>